<comment type="function">
    <text evidence="1">Part of the ABC transporter complex LptBFG involved in the translocation of lipopolysaccharide (LPS) from the inner membrane to the outer membrane.</text>
</comment>
<comment type="similarity">
    <text evidence="3">Belongs to the LptF/LptG family.</text>
</comment>
<dbReference type="GO" id="GO:0055085">
    <property type="term" value="P:transmembrane transport"/>
    <property type="evidence" value="ECO:0007669"/>
    <property type="project" value="InterPro"/>
</dbReference>
<evidence type="ECO:0000256" key="1">
    <source>
        <dbReference type="ARBA" id="ARBA00002265"/>
    </source>
</evidence>
<feature type="transmembrane region" description="Helical" evidence="9">
    <location>
        <begin position="304"/>
        <end position="321"/>
    </location>
</feature>
<evidence type="ECO:0000256" key="4">
    <source>
        <dbReference type="ARBA" id="ARBA00022475"/>
    </source>
</evidence>
<keyword evidence="4" id="KW-1003">Cell membrane</keyword>
<feature type="transmembrane region" description="Helical" evidence="9">
    <location>
        <begin position="98"/>
        <end position="118"/>
    </location>
</feature>
<feature type="transmembrane region" description="Helical" evidence="9">
    <location>
        <begin position="333"/>
        <end position="351"/>
    </location>
</feature>
<evidence type="ECO:0000256" key="5">
    <source>
        <dbReference type="ARBA" id="ARBA00022692"/>
    </source>
</evidence>
<protein>
    <submittedName>
        <fullName evidence="10">Lipopolysaccharide export system permease protein</fullName>
    </submittedName>
</protein>
<evidence type="ECO:0000256" key="9">
    <source>
        <dbReference type="SAM" id="Phobius"/>
    </source>
</evidence>
<name>A0A316G0X6_9GAMM</name>
<dbReference type="RefSeq" id="WP_109762725.1">
    <property type="nucleotide sequence ID" value="NZ_QGGU01000003.1"/>
</dbReference>
<evidence type="ECO:0000256" key="3">
    <source>
        <dbReference type="ARBA" id="ARBA00007725"/>
    </source>
</evidence>
<comment type="caution">
    <text evidence="10">The sequence shown here is derived from an EMBL/GenBank/DDBJ whole genome shotgun (WGS) entry which is preliminary data.</text>
</comment>
<reference evidence="10 11" key="1">
    <citation type="submission" date="2018-05" db="EMBL/GenBank/DDBJ databases">
        <title>Genomic Encyclopedia of Type Strains, Phase IV (KMG-IV): sequencing the most valuable type-strain genomes for metagenomic binning, comparative biology and taxonomic classification.</title>
        <authorList>
            <person name="Goeker M."/>
        </authorList>
    </citation>
    <scope>NUCLEOTIDE SEQUENCE [LARGE SCALE GENOMIC DNA]</scope>
    <source>
        <strain evidence="10 11">DSM 25350</strain>
    </source>
</reference>
<keyword evidence="5 9" id="KW-0812">Transmembrane</keyword>
<dbReference type="NCBIfam" id="TIGR04408">
    <property type="entry name" value="LptG_lptG"/>
    <property type="match status" value="1"/>
</dbReference>
<evidence type="ECO:0000256" key="7">
    <source>
        <dbReference type="ARBA" id="ARBA00023136"/>
    </source>
</evidence>
<keyword evidence="11" id="KW-1185">Reference proteome</keyword>
<dbReference type="PANTHER" id="PTHR33529:SF2">
    <property type="entry name" value="LIPOPOLYSACCHARIDE EXPORT SYSTEM PERMEASE PROTEIN LPTG"/>
    <property type="match status" value="1"/>
</dbReference>
<dbReference type="GO" id="GO:0043190">
    <property type="term" value="C:ATP-binding cassette (ABC) transporter complex"/>
    <property type="evidence" value="ECO:0007669"/>
    <property type="project" value="InterPro"/>
</dbReference>
<keyword evidence="6 9" id="KW-1133">Transmembrane helix</keyword>
<comment type="subcellular location">
    <subcellularLocation>
        <location evidence="2">Cell membrane</location>
        <topology evidence="2">Multi-pass membrane protein</topology>
    </subcellularLocation>
</comment>
<evidence type="ECO:0000256" key="8">
    <source>
        <dbReference type="ARBA" id="ARBA00026081"/>
    </source>
</evidence>
<evidence type="ECO:0000313" key="11">
    <source>
        <dbReference type="Proteomes" id="UP000245790"/>
    </source>
</evidence>
<dbReference type="GO" id="GO:0015920">
    <property type="term" value="P:lipopolysaccharide transport"/>
    <property type="evidence" value="ECO:0007669"/>
    <property type="project" value="TreeGrafter"/>
</dbReference>
<accession>A0A316G0X6</accession>
<dbReference type="InterPro" id="IPR030923">
    <property type="entry name" value="LptG"/>
</dbReference>
<feature type="transmembrane region" description="Helical" evidence="9">
    <location>
        <begin position="51"/>
        <end position="78"/>
    </location>
</feature>
<dbReference type="AlphaFoldDB" id="A0A316G0X6"/>
<feature type="transmembrane region" description="Helical" evidence="9">
    <location>
        <begin position="12"/>
        <end position="31"/>
    </location>
</feature>
<evidence type="ECO:0000256" key="6">
    <source>
        <dbReference type="ARBA" id="ARBA00022989"/>
    </source>
</evidence>
<comment type="subunit">
    <text evidence="8">Component of the lipopolysaccharide transport and assembly complex. The LptBFG transporter is composed of two ATP-binding proteins (LptB) and two transmembrane proteins (LptF and LptG).</text>
</comment>
<sequence>MLSILDRYIGKQVLLSISLTLLVLIGLRTLFTLLDEAGKVGEGVYQFADAIYYSLLLIPSRIYEFFPMAVLIGGLSALGNMAAQNELTVMRAAGIKTIGIVASTIKATAILMVLVFVIGEWVSPISSVTAQQERAAAISGNQIKTSAKGVWARSGQDILHIKKVISDHALSGVTLFQMDDKAKIKQMVTAQKVTYRQSSWVYHKPTIRVHQNDKVLQQQPEEFVWDGELKPQHVEVLTVEPEMLDLKGLREYQQYLDSNQLDSRHYQLAFWRKLTQPLSLVVMMVLASSFIFGPMRSVSMGARLMSGIVVGFSFHIVNNFFGPISLVYQFPPFLGALMPVVLFAVLSAYLLKRAR</sequence>
<dbReference type="PANTHER" id="PTHR33529">
    <property type="entry name" value="SLR0882 PROTEIN-RELATED"/>
    <property type="match status" value="1"/>
</dbReference>
<keyword evidence="7 9" id="KW-0472">Membrane</keyword>
<dbReference type="EMBL" id="QGGU01000003">
    <property type="protein sequence ID" value="PWK53450.1"/>
    <property type="molecule type" value="Genomic_DNA"/>
</dbReference>
<proteinExistence type="inferred from homology"/>
<gene>
    <name evidence="10" type="ORF">C8D97_103278</name>
</gene>
<evidence type="ECO:0000256" key="2">
    <source>
        <dbReference type="ARBA" id="ARBA00004651"/>
    </source>
</evidence>
<dbReference type="Proteomes" id="UP000245790">
    <property type="component" value="Unassembled WGS sequence"/>
</dbReference>
<feature type="transmembrane region" description="Helical" evidence="9">
    <location>
        <begin position="274"/>
        <end position="292"/>
    </location>
</feature>
<dbReference type="Pfam" id="PF03739">
    <property type="entry name" value="LptF_LptG"/>
    <property type="match status" value="1"/>
</dbReference>
<dbReference type="InterPro" id="IPR005495">
    <property type="entry name" value="LptG/LptF_permease"/>
</dbReference>
<evidence type="ECO:0000313" key="10">
    <source>
        <dbReference type="EMBL" id="PWK53450.1"/>
    </source>
</evidence>
<organism evidence="10 11">
    <name type="scientific">Pleionea mediterranea</name>
    <dbReference type="NCBI Taxonomy" id="523701"/>
    <lineage>
        <taxon>Bacteria</taxon>
        <taxon>Pseudomonadati</taxon>
        <taxon>Pseudomonadota</taxon>
        <taxon>Gammaproteobacteria</taxon>
        <taxon>Oceanospirillales</taxon>
        <taxon>Pleioneaceae</taxon>
        <taxon>Pleionea</taxon>
    </lineage>
</organism>